<gene>
    <name evidence="2" type="ORF">pSF07202_046</name>
</gene>
<feature type="compositionally biased region" description="Polar residues" evidence="1">
    <location>
        <begin position="8"/>
        <end position="20"/>
    </location>
</feature>
<geneLocation type="plasmid" evidence="2">
    <name>pSF07202</name>
</geneLocation>
<evidence type="ECO:0000256" key="1">
    <source>
        <dbReference type="SAM" id="MobiDB-lite"/>
    </source>
</evidence>
<proteinExistence type="predicted"/>
<dbReference type="AlphaFoldDB" id="A0A0C5PL83"/>
<dbReference type="RefSeq" id="WP_052921392.1">
    <property type="nucleotide sequence ID" value="NZ_CP020341.1"/>
</dbReference>
<keyword evidence="2" id="KW-0614">Plasmid</keyword>
<feature type="region of interest" description="Disordered" evidence="1">
    <location>
        <begin position="1"/>
        <end position="20"/>
    </location>
</feature>
<accession>A0A0C5PL83</accession>
<name>A0A0C5PL83_SHIFL</name>
<evidence type="ECO:0000313" key="2">
    <source>
        <dbReference type="EMBL" id="AJQ17363.1"/>
    </source>
</evidence>
<dbReference type="EMBL" id="KJ201886">
    <property type="protein sequence ID" value="AJQ17363.1"/>
    <property type="molecule type" value="Genomic_DNA"/>
</dbReference>
<organism evidence="2">
    <name type="scientific">Shigella flexneri 4c</name>
    <dbReference type="NCBI Taxonomy" id="1617964"/>
    <lineage>
        <taxon>Bacteria</taxon>
        <taxon>Pseudomonadati</taxon>
        <taxon>Pseudomonadota</taxon>
        <taxon>Gammaproteobacteria</taxon>
        <taxon>Enterobacterales</taxon>
        <taxon>Enterobacteriaceae</taxon>
        <taxon>Shigella</taxon>
    </lineage>
</organism>
<dbReference type="GeneID" id="39684738"/>
<sequence length="66" mass="7396">MANPKPGKQNNKPQSSCSNRKQCIQKEINNGRPINICPSLKREQKISFDSADKLAEEIAALRDKKS</sequence>
<reference evidence="2" key="1">
    <citation type="submission" date="2014-01" db="EMBL/GenBank/DDBJ databases">
        <title>The resistance and spreading mechanisms of plasmid-mediated fluoroquinolone resistance genes.</title>
        <authorList>
            <person name="Pu X.-Y."/>
            <person name="Pan J.-C."/>
            <person name="Zhang W."/>
            <person name="Chen H."/>
            <person name="Zhu C."/>
        </authorList>
    </citation>
    <scope>NUCLEOTIDE SEQUENCE</scope>
    <source>
        <strain evidence="2">072</strain>
        <plasmid evidence="2">pSF07202</plasmid>
    </source>
</reference>
<protein>
    <submittedName>
        <fullName evidence="2">Uncharacterized protein</fullName>
    </submittedName>
</protein>